<organism evidence="6 7">
    <name type="scientific">Mangrovivirga halotolerans</name>
    <dbReference type="NCBI Taxonomy" id="2993936"/>
    <lineage>
        <taxon>Bacteria</taxon>
        <taxon>Pseudomonadati</taxon>
        <taxon>Bacteroidota</taxon>
        <taxon>Cytophagia</taxon>
        <taxon>Cytophagales</taxon>
        <taxon>Mangrovivirgaceae</taxon>
        <taxon>Mangrovivirga</taxon>
    </lineage>
</organism>
<evidence type="ECO:0000256" key="3">
    <source>
        <dbReference type="ARBA" id="ARBA00022989"/>
    </source>
</evidence>
<reference evidence="6 7" key="1">
    <citation type="submission" date="2022-11" db="EMBL/GenBank/DDBJ databases">
        <title>The characterization of three novel Bacteroidetes species and genomic analysis of their roles in tidal elemental geochemical cycles.</title>
        <authorList>
            <person name="Ma K."/>
        </authorList>
    </citation>
    <scope>NUCLEOTIDE SEQUENCE [LARGE SCALE GENOMIC DNA]</scope>
    <source>
        <strain evidence="6 7">M17</strain>
    </source>
</reference>
<name>A0ABT3RN34_9BACT</name>
<gene>
    <name evidence="6" type="ORF">OO013_05075</name>
</gene>
<sequence>MEDLNTIKSTNSTEEVDKEGKNIGIISYITLIGLIIAFVMNNDKKSEFASYHIRQSLGLGVTGLALGIIGMIPIIGWIINIIAIFILLYMWVIGILNASKSKMKPVPLLGEKYEEWFKSVG</sequence>
<keyword evidence="2 5" id="KW-0812">Transmembrane</keyword>
<evidence type="ECO:0000313" key="6">
    <source>
        <dbReference type="EMBL" id="MCX2743225.1"/>
    </source>
</evidence>
<keyword evidence="4 5" id="KW-0472">Membrane</keyword>
<proteinExistence type="predicted"/>
<protein>
    <recommendedName>
        <fullName evidence="8">DUF4870 domain-containing protein</fullName>
    </recommendedName>
</protein>
<dbReference type="Proteomes" id="UP001209885">
    <property type="component" value="Unassembled WGS sequence"/>
</dbReference>
<comment type="subcellular location">
    <subcellularLocation>
        <location evidence="1">Membrane</location>
        <topology evidence="1">Multi-pass membrane protein</topology>
    </subcellularLocation>
</comment>
<feature type="transmembrane region" description="Helical" evidence="5">
    <location>
        <begin position="23"/>
        <end position="41"/>
    </location>
</feature>
<evidence type="ECO:0000256" key="5">
    <source>
        <dbReference type="SAM" id="Phobius"/>
    </source>
</evidence>
<evidence type="ECO:0000256" key="2">
    <source>
        <dbReference type="ARBA" id="ARBA00022692"/>
    </source>
</evidence>
<evidence type="ECO:0000256" key="4">
    <source>
        <dbReference type="ARBA" id="ARBA00023136"/>
    </source>
</evidence>
<dbReference type="EMBL" id="JAPFQN010000003">
    <property type="protein sequence ID" value="MCX2743225.1"/>
    <property type="molecule type" value="Genomic_DNA"/>
</dbReference>
<keyword evidence="7" id="KW-1185">Reference proteome</keyword>
<comment type="caution">
    <text evidence="6">The sequence shown here is derived from an EMBL/GenBank/DDBJ whole genome shotgun (WGS) entry which is preliminary data.</text>
</comment>
<accession>A0ABT3RN34</accession>
<dbReference type="Pfam" id="PF09685">
    <property type="entry name" value="MamF_MmsF"/>
    <property type="match status" value="1"/>
</dbReference>
<dbReference type="RefSeq" id="WP_266055600.1">
    <property type="nucleotide sequence ID" value="NZ_JAPFQN010000003.1"/>
</dbReference>
<evidence type="ECO:0008006" key="8">
    <source>
        <dbReference type="Google" id="ProtNLM"/>
    </source>
</evidence>
<feature type="transmembrane region" description="Helical" evidence="5">
    <location>
        <begin position="78"/>
        <end position="98"/>
    </location>
</feature>
<dbReference type="InterPro" id="IPR019109">
    <property type="entry name" value="MamF_MmsF"/>
</dbReference>
<evidence type="ECO:0000256" key="1">
    <source>
        <dbReference type="ARBA" id="ARBA00004141"/>
    </source>
</evidence>
<keyword evidence="3 5" id="KW-1133">Transmembrane helix</keyword>
<evidence type="ECO:0000313" key="7">
    <source>
        <dbReference type="Proteomes" id="UP001209885"/>
    </source>
</evidence>